<evidence type="ECO:0000313" key="11">
    <source>
        <dbReference type="Proteomes" id="UP000249432"/>
    </source>
</evidence>
<dbReference type="Proteomes" id="UP000249432">
    <property type="component" value="Unassembled WGS sequence"/>
</dbReference>
<evidence type="ECO:0000256" key="7">
    <source>
        <dbReference type="PIRSR" id="PIRSR604808-3"/>
    </source>
</evidence>
<dbReference type="PANTHER" id="PTHR43250:SF2">
    <property type="entry name" value="EXODEOXYRIBONUCLEASE III"/>
    <property type="match status" value="1"/>
</dbReference>
<reference evidence="10 11" key="1">
    <citation type="submission" date="2017-08" db="EMBL/GenBank/DDBJ databases">
        <title>Infants hospitalized years apart are colonized by the same room-sourced microbial strains.</title>
        <authorList>
            <person name="Brooks B."/>
            <person name="Olm M.R."/>
            <person name="Firek B.A."/>
            <person name="Baker R."/>
            <person name="Thomas B.C."/>
            <person name="Morowitz M.J."/>
            <person name="Banfield J.F."/>
        </authorList>
    </citation>
    <scope>NUCLEOTIDE SEQUENCE [LARGE SCALE GENOMIC DNA]</scope>
    <source>
        <strain evidence="10">S2_003_000_R1_3</strain>
    </source>
</reference>
<dbReference type="NCBIfam" id="TIGR00633">
    <property type="entry name" value="xth"/>
    <property type="match status" value="1"/>
</dbReference>
<keyword evidence="4 6" id="KW-0460">Magnesium</keyword>
<sequence>MSDMPPHSAPIKPNDDNTPGHRNSFAASAGSFADASLSVASINVNGIRAAVKHRSEENLGFHEWLKNANVDVVLLQEVRALEKQAEDALKPALDHGWSLTVAPAASRGRAGVGILSTYPADDVEIGIPDFEDAGRWIEGTIHAGKELGDVRLASLYLPSGGWNEKQDEKYAFLDSLAPVLEQRAGKYDKMLVAGDWNICHRREDLKSWKGNRKKAGFLPDERAFMDSIFGPGPGATVSEINDATEAPRGMTLSDGRRQGNAGAIGDFFASKDYKPSAVSLRGPARDPKWVDVQRSFHENEEGPYSWYTWRGQAFDTGAGWRIDVHAATRNLAERAVAARTDIADTYDLRWSDHSPVVVGFK</sequence>
<accession>A0A2W5STX7</accession>
<feature type="binding site" evidence="6">
    <location>
        <position position="195"/>
    </location>
    <ligand>
        <name>Mg(2+)</name>
        <dbReference type="ChEBI" id="CHEBI:18420"/>
        <label>1</label>
    </ligand>
</feature>
<dbReference type="EMBL" id="QFRA01000003">
    <property type="protein sequence ID" value="PZR06252.1"/>
    <property type="molecule type" value="Genomic_DNA"/>
</dbReference>
<keyword evidence="3" id="KW-0378">Hydrolase</keyword>
<feature type="active site" description="Proton donor/acceptor" evidence="5">
    <location>
        <position position="195"/>
    </location>
</feature>
<comment type="cofactor">
    <cofactor evidence="6">
        <name>Mg(2+)</name>
        <dbReference type="ChEBI" id="CHEBI:18420"/>
    </cofactor>
    <cofactor evidence="6">
        <name>Mn(2+)</name>
        <dbReference type="ChEBI" id="CHEBI:29035"/>
    </cofactor>
    <text evidence="6">Probably binds two magnesium or manganese ions per subunit.</text>
</comment>
<evidence type="ECO:0000256" key="3">
    <source>
        <dbReference type="ARBA" id="ARBA00022801"/>
    </source>
</evidence>
<dbReference type="GO" id="GO:0008311">
    <property type="term" value="F:double-stranded DNA 3'-5' DNA exonuclease activity"/>
    <property type="evidence" value="ECO:0007669"/>
    <property type="project" value="InterPro"/>
</dbReference>
<feature type="domain" description="Endonuclease/exonuclease/phosphatase" evidence="9">
    <location>
        <begin position="40"/>
        <end position="353"/>
    </location>
</feature>
<feature type="region of interest" description="Disordered" evidence="8">
    <location>
        <begin position="1"/>
        <end position="25"/>
    </location>
</feature>
<dbReference type="RefSeq" id="WP_303734287.1">
    <property type="nucleotide sequence ID" value="NZ_CAKZHK010000007.1"/>
</dbReference>
<feature type="binding site" evidence="6">
    <location>
        <position position="43"/>
    </location>
    <ligand>
        <name>Mg(2+)</name>
        <dbReference type="ChEBI" id="CHEBI:18420"/>
        <label>1</label>
    </ligand>
</feature>
<comment type="similarity">
    <text evidence="1">Belongs to the DNA repair enzymes AP/ExoA family.</text>
</comment>
<evidence type="ECO:0000256" key="4">
    <source>
        <dbReference type="ARBA" id="ARBA00022842"/>
    </source>
</evidence>
<dbReference type="Gene3D" id="3.60.10.10">
    <property type="entry name" value="Endonuclease/exonuclease/phosphatase"/>
    <property type="match status" value="1"/>
</dbReference>
<feature type="site" description="Interaction with DNA substrate" evidence="7">
    <location>
        <position position="353"/>
    </location>
</feature>
<feature type="active site" evidence="5">
    <location>
        <position position="156"/>
    </location>
</feature>
<dbReference type="InterPro" id="IPR005135">
    <property type="entry name" value="Endo/exonuclease/phosphatase"/>
</dbReference>
<feature type="binding site" evidence="6">
    <location>
        <position position="352"/>
    </location>
    <ligand>
        <name>Mg(2+)</name>
        <dbReference type="ChEBI" id="CHEBI:18420"/>
        <label>1</label>
    </ligand>
</feature>
<keyword evidence="6" id="KW-0464">Manganese</keyword>
<evidence type="ECO:0000256" key="6">
    <source>
        <dbReference type="PIRSR" id="PIRSR604808-2"/>
    </source>
</evidence>
<organism evidence="10 11">
    <name type="scientific">Corynebacterium kroppenstedtii</name>
    <dbReference type="NCBI Taxonomy" id="161879"/>
    <lineage>
        <taxon>Bacteria</taxon>
        <taxon>Bacillati</taxon>
        <taxon>Actinomycetota</taxon>
        <taxon>Actinomycetes</taxon>
        <taxon>Mycobacteriales</taxon>
        <taxon>Corynebacteriaceae</taxon>
        <taxon>Corynebacterium</taxon>
    </lineage>
</organism>
<feature type="site" description="Transition state stabilizer" evidence="7">
    <location>
        <position position="197"/>
    </location>
</feature>
<name>A0A2W5STX7_9CORY</name>
<dbReference type="InterPro" id="IPR004808">
    <property type="entry name" value="AP_endonuc_1"/>
</dbReference>
<feature type="binding site" evidence="6">
    <location>
        <position position="77"/>
    </location>
    <ligand>
        <name>Mg(2+)</name>
        <dbReference type="ChEBI" id="CHEBI:18420"/>
        <label>1</label>
    </ligand>
</feature>
<dbReference type="GO" id="GO:0046872">
    <property type="term" value="F:metal ion binding"/>
    <property type="evidence" value="ECO:0007669"/>
    <property type="project" value="UniProtKB-KW"/>
</dbReference>
<dbReference type="Pfam" id="PF03372">
    <property type="entry name" value="Exo_endo_phos"/>
    <property type="match status" value="1"/>
</dbReference>
<dbReference type="PROSITE" id="PS51435">
    <property type="entry name" value="AP_NUCLEASE_F1_4"/>
    <property type="match status" value="1"/>
</dbReference>
<protein>
    <submittedName>
        <fullName evidence="10">Exodeoxyribonuclease III</fullName>
    </submittedName>
</protein>
<keyword evidence="2 6" id="KW-0479">Metal-binding</keyword>
<dbReference type="SUPFAM" id="SSF56219">
    <property type="entry name" value="DNase I-like"/>
    <property type="match status" value="1"/>
</dbReference>
<feature type="active site" description="Proton acceptor" evidence="5">
    <location>
        <position position="353"/>
    </location>
</feature>
<dbReference type="InterPro" id="IPR037493">
    <property type="entry name" value="ExoIII-like"/>
</dbReference>
<dbReference type="GO" id="GO:0006281">
    <property type="term" value="P:DNA repair"/>
    <property type="evidence" value="ECO:0007669"/>
    <property type="project" value="InterPro"/>
</dbReference>
<evidence type="ECO:0000313" key="10">
    <source>
        <dbReference type="EMBL" id="PZR06252.1"/>
    </source>
</evidence>
<comment type="caution">
    <text evidence="10">The sequence shown here is derived from an EMBL/GenBank/DDBJ whole genome shotgun (WGS) entry which is preliminary data.</text>
</comment>
<feature type="binding site" evidence="6">
    <location>
        <position position="353"/>
    </location>
    <ligand>
        <name>Mg(2+)</name>
        <dbReference type="ChEBI" id="CHEBI:18420"/>
        <label>1</label>
    </ligand>
</feature>
<dbReference type="InterPro" id="IPR036691">
    <property type="entry name" value="Endo/exonu/phosph_ase_sf"/>
</dbReference>
<feature type="binding site" evidence="6">
    <location>
        <position position="197"/>
    </location>
    <ligand>
        <name>Mg(2+)</name>
        <dbReference type="ChEBI" id="CHEBI:18420"/>
        <label>1</label>
    </ligand>
</feature>
<evidence type="ECO:0000256" key="1">
    <source>
        <dbReference type="ARBA" id="ARBA00007092"/>
    </source>
</evidence>
<proteinExistence type="inferred from homology"/>
<feature type="site" description="Important for catalytic activity" evidence="7">
    <location>
        <position position="323"/>
    </location>
</feature>
<dbReference type="PANTHER" id="PTHR43250">
    <property type="entry name" value="EXODEOXYRIBONUCLEASE III"/>
    <property type="match status" value="1"/>
</dbReference>
<evidence type="ECO:0000256" key="8">
    <source>
        <dbReference type="SAM" id="MobiDB-lite"/>
    </source>
</evidence>
<dbReference type="AlphaFoldDB" id="A0A2W5STX7"/>
<gene>
    <name evidence="10" type="ORF">DI525_02475</name>
</gene>
<evidence type="ECO:0000256" key="5">
    <source>
        <dbReference type="PIRSR" id="PIRSR604808-1"/>
    </source>
</evidence>
<evidence type="ECO:0000259" key="9">
    <source>
        <dbReference type="Pfam" id="PF03372"/>
    </source>
</evidence>
<evidence type="ECO:0000256" key="2">
    <source>
        <dbReference type="ARBA" id="ARBA00022723"/>
    </source>
</evidence>